<dbReference type="Proteomes" id="UP000427281">
    <property type="component" value="Chromosome"/>
</dbReference>
<dbReference type="InterPro" id="IPR024455">
    <property type="entry name" value="Phage_capsid"/>
</dbReference>
<evidence type="ECO:0000256" key="1">
    <source>
        <dbReference type="ARBA" id="ARBA00004328"/>
    </source>
</evidence>
<accession>A0A6I6A5T8</accession>
<dbReference type="Gene3D" id="3.30.2400.10">
    <property type="entry name" value="Major capsid protein gp5"/>
    <property type="match status" value="1"/>
</dbReference>
<gene>
    <name evidence="3" type="ORF">F1728_00145</name>
</gene>
<dbReference type="InterPro" id="IPR054612">
    <property type="entry name" value="Phage_capsid-like_C"/>
</dbReference>
<sequence length="447" mass="48805">MLKKYDYSKYHNCEKYGERFKKAEKAMNSATNSVNAILSLAESENRDLTSSEEREADKLMKEIEKHGGELDRLEKLRDFDSDVGDRSHDPQKVIDLEKEREGGGYPLAMTSGHKPEIIKDVNGAEIPVYSKGQSLAIWNRDKQYAPDTFGRYIVALATGRQEVCPEIKAAQMTTDNAGGGYLVPNPLERMVIDRVRNASVLARSGARFADLPNGTTQIATVDSGATFSSVGEGETIPEGSVSFGSKQMVLQKRAVLIPMTVELLEDSYNAGQVIQDAVVRDAAEDMDNFIISGTTDPFYDGLVTTGSISETGSVGAIAWEDFHNMAIALRTANEEPNAYILNPTIAGDCDVLTTGDGSTSAKSWLGAPPSLEGIQRLQTGNISTAYALMGDFTQLMIGIKQGTFRVEISRDAGNYFAKDQVVLKVVYRVDYAITRNSAFRRLAGITT</sequence>
<feature type="domain" description="Phage capsid-like C-terminal" evidence="2">
    <location>
        <begin position="179"/>
        <end position="442"/>
    </location>
</feature>
<evidence type="ECO:0000259" key="2">
    <source>
        <dbReference type="Pfam" id="PF05065"/>
    </source>
</evidence>
<proteinExistence type="predicted"/>
<dbReference type="EMBL" id="CP043930">
    <property type="protein sequence ID" value="QGQ21210.1"/>
    <property type="molecule type" value="Genomic_DNA"/>
</dbReference>
<dbReference type="SUPFAM" id="SSF56563">
    <property type="entry name" value="Major capsid protein gp5"/>
    <property type="match status" value="1"/>
</dbReference>
<dbReference type="Gene3D" id="3.30.2320.10">
    <property type="entry name" value="hypothetical protein PF0899 domain"/>
    <property type="match status" value="1"/>
</dbReference>
<reference evidence="3 4" key="1">
    <citation type="submission" date="2019-09" db="EMBL/GenBank/DDBJ databases">
        <title>Gimesia benthica sp. nov., a novel bacterium isolated from deep-sea water of the Northwest Indian Ocean.</title>
        <authorList>
            <person name="Dai X."/>
        </authorList>
    </citation>
    <scope>NUCLEOTIDE SEQUENCE [LARGE SCALE GENOMIC DNA]</scope>
    <source>
        <strain evidence="3 4">E7</strain>
    </source>
</reference>
<dbReference type="AlphaFoldDB" id="A0A6I6A5T8"/>
<comment type="subcellular location">
    <subcellularLocation>
        <location evidence="1">Virion</location>
    </subcellularLocation>
</comment>
<organism evidence="3 4">
    <name type="scientific">Gimesia benthica</name>
    <dbReference type="NCBI Taxonomy" id="2608982"/>
    <lineage>
        <taxon>Bacteria</taxon>
        <taxon>Pseudomonadati</taxon>
        <taxon>Planctomycetota</taxon>
        <taxon>Planctomycetia</taxon>
        <taxon>Planctomycetales</taxon>
        <taxon>Planctomycetaceae</taxon>
        <taxon>Gimesia</taxon>
    </lineage>
</organism>
<dbReference type="KEGG" id="gim:F1728_00145"/>
<dbReference type="Pfam" id="PF05065">
    <property type="entry name" value="Phage_capsid"/>
    <property type="match status" value="1"/>
</dbReference>
<evidence type="ECO:0000313" key="4">
    <source>
        <dbReference type="Proteomes" id="UP000427281"/>
    </source>
</evidence>
<protein>
    <submittedName>
        <fullName evidence="3">Phage major capsid protein</fullName>
    </submittedName>
</protein>
<dbReference type="RefSeq" id="WP_155362384.1">
    <property type="nucleotide sequence ID" value="NZ_CP043930.1"/>
</dbReference>
<dbReference type="NCBIfam" id="TIGR01554">
    <property type="entry name" value="major_cap_HK97"/>
    <property type="match status" value="1"/>
</dbReference>
<evidence type="ECO:0000313" key="3">
    <source>
        <dbReference type="EMBL" id="QGQ21210.1"/>
    </source>
</evidence>
<keyword evidence="4" id="KW-1185">Reference proteome</keyword>
<name>A0A6I6A5T8_9PLAN</name>